<proteinExistence type="predicted"/>
<evidence type="ECO:0000313" key="2">
    <source>
        <dbReference type="EMBL" id="CAA7406517.1"/>
    </source>
</evidence>
<dbReference type="AlphaFoldDB" id="A0A7I8JHD6"/>
<sequence length="68" mass="7736">MLTRLFSPVLIPRRCQLPIGVSVQSRRPISSMVPSTRRFFSDHGIFSGSRRFADMVSLTVRVEIRLSS</sequence>
<reference evidence="1" key="1">
    <citation type="submission" date="2019-12" db="EMBL/GenBank/DDBJ databases">
        <authorList>
            <person name="Scholz U."/>
            <person name="Mascher M."/>
            <person name="Fiebig A."/>
        </authorList>
    </citation>
    <scope>NUCLEOTIDE SEQUENCE</scope>
</reference>
<evidence type="ECO:0000313" key="1">
    <source>
        <dbReference type="EMBL" id="CAA2630305.1"/>
    </source>
</evidence>
<dbReference type="EMBL" id="LR746276">
    <property type="protein sequence ID" value="CAA7406517.1"/>
    <property type="molecule type" value="Genomic_DNA"/>
</dbReference>
<evidence type="ECO:0000313" key="3">
    <source>
        <dbReference type="Proteomes" id="UP000663760"/>
    </source>
</evidence>
<accession>A0A7I8JHD6</accession>
<dbReference type="Proteomes" id="UP000663760">
    <property type="component" value="Chromosome 13"/>
</dbReference>
<organism evidence="1">
    <name type="scientific">Spirodela intermedia</name>
    <name type="common">Intermediate duckweed</name>
    <dbReference type="NCBI Taxonomy" id="51605"/>
    <lineage>
        <taxon>Eukaryota</taxon>
        <taxon>Viridiplantae</taxon>
        <taxon>Streptophyta</taxon>
        <taxon>Embryophyta</taxon>
        <taxon>Tracheophyta</taxon>
        <taxon>Spermatophyta</taxon>
        <taxon>Magnoliopsida</taxon>
        <taxon>Liliopsida</taxon>
        <taxon>Araceae</taxon>
        <taxon>Lemnoideae</taxon>
        <taxon>Spirodela</taxon>
    </lineage>
</organism>
<name>A0A7I8JHD6_SPIIN</name>
<dbReference type="EMBL" id="LR743600">
    <property type="protein sequence ID" value="CAA2630305.1"/>
    <property type="molecule type" value="Genomic_DNA"/>
</dbReference>
<protein>
    <submittedName>
        <fullName evidence="1">Uncharacterized protein</fullName>
    </submittedName>
</protein>
<gene>
    <name evidence="1" type="ORF">SI7747_13015951</name>
    <name evidence="2" type="ORF">SI8410_13017195</name>
</gene>
<keyword evidence="3" id="KW-1185">Reference proteome</keyword>
<dbReference type="OrthoDB" id="10474233at2759"/>